<evidence type="ECO:0000256" key="1">
    <source>
        <dbReference type="ARBA" id="ARBA00001946"/>
    </source>
</evidence>
<dbReference type="InterPro" id="IPR011856">
    <property type="entry name" value="tRNA_endonuc-like_dom_sf"/>
</dbReference>
<dbReference type="GO" id="GO:0003676">
    <property type="term" value="F:nucleic acid binding"/>
    <property type="evidence" value="ECO:0007669"/>
    <property type="project" value="InterPro"/>
</dbReference>
<proteinExistence type="predicted"/>
<dbReference type="EMBL" id="MT143415">
    <property type="protein sequence ID" value="QJA96596.1"/>
    <property type="molecule type" value="Genomic_DNA"/>
</dbReference>
<dbReference type="Pfam" id="PF08774">
    <property type="entry name" value="VRR_NUC"/>
    <property type="match status" value="1"/>
</dbReference>
<evidence type="ECO:0000259" key="4">
    <source>
        <dbReference type="Pfam" id="PF08774"/>
    </source>
</evidence>
<protein>
    <submittedName>
        <fullName evidence="5">Putative VRR-NUC domain-containing protein</fullName>
    </submittedName>
</protein>
<sequence>MTEAEFTRTVLDTLHAHGYIVAHFRSVPIQGKGGVYYATPVQGDEGFPDIVAARDTRPPHLLFLELKVGRNKCSPAQEEWLKVLNRKSSPALVVRPENWQEFVRLLE</sequence>
<dbReference type="Gene3D" id="3.40.1350.10">
    <property type="match status" value="1"/>
</dbReference>
<feature type="domain" description="VRR-NUC" evidence="4">
    <location>
        <begin position="43"/>
        <end position="95"/>
    </location>
</feature>
<organism evidence="5">
    <name type="scientific">viral metagenome</name>
    <dbReference type="NCBI Taxonomy" id="1070528"/>
    <lineage>
        <taxon>unclassified sequences</taxon>
        <taxon>metagenomes</taxon>
        <taxon>organismal metagenomes</taxon>
    </lineage>
</organism>
<evidence type="ECO:0000256" key="3">
    <source>
        <dbReference type="ARBA" id="ARBA00022801"/>
    </source>
</evidence>
<dbReference type="GO" id="GO:0004518">
    <property type="term" value="F:nuclease activity"/>
    <property type="evidence" value="ECO:0007669"/>
    <property type="project" value="UniProtKB-KW"/>
</dbReference>
<evidence type="ECO:0000313" key="5">
    <source>
        <dbReference type="EMBL" id="QJA96596.1"/>
    </source>
</evidence>
<evidence type="ECO:0000256" key="2">
    <source>
        <dbReference type="ARBA" id="ARBA00022722"/>
    </source>
</evidence>
<name>A0A6M3LMV4_9ZZZZ</name>
<keyword evidence="3" id="KW-0378">Hydrolase</keyword>
<dbReference type="GO" id="GO:0016788">
    <property type="term" value="F:hydrolase activity, acting on ester bonds"/>
    <property type="evidence" value="ECO:0007669"/>
    <property type="project" value="InterPro"/>
</dbReference>
<reference evidence="5" key="1">
    <citation type="submission" date="2020-03" db="EMBL/GenBank/DDBJ databases">
        <title>The deep terrestrial virosphere.</title>
        <authorList>
            <person name="Holmfeldt K."/>
            <person name="Nilsson E."/>
            <person name="Simone D."/>
            <person name="Lopez-Fernandez M."/>
            <person name="Wu X."/>
            <person name="de Brujin I."/>
            <person name="Lundin D."/>
            <person name="Andersson A."/>
            <person name="Bertilsson S."/>
            <person name="Dopson M."/>
        </authorList>
    </citation>
    <scope>NUCLEOTIDE SEQUENCE</scope>
    <source>
        <strain evidence="5">MM415B07941</strain>
    </source>
</reference>
<dbReference type="InterPro" id="IPR014883">
    <property type="entry name" value="VRR_NUC"/>
</dbReference>
<accession>A0A6M3LMV4</accession>
<dbReference type="AlphaFoldDB" id="A0A6M3LMV4"/>
<gene>
    <name evidence="5" type="ORF">MM415B07941_0008</name>
</gene>
<comment type="cofactor">
    <cofactor evidence="1">
        <name>Mg(2+)</name>
        <dbReference type="ChEBI" id="CHEBI:18420"/>
    </cofactor>
</comment>
<keyword evidence="2" id="KW-0540">Nuclease</keyword>